<dbReference type="InterPro" id="IPR036396">
    <property type="entry name" value="Cyt_P450_sf"/>
</dbReference>
<dbReference type="InterPro" id="IPR001128">
    <property type="entry name" value="Cyt_P450"/>
</dbReference>
<dbReference type="GO" id="GO:0020037">
    <property type="term" value="F:heme binding"/>
    <property type="evidence" value="ECO:0007669"/>
    <property type="project" value="InterPro"/>
</dbReference>
<dbReference type="InterPro" id="IPR002401">
    <property type="entry name" value="Cyt_P450_E_grp-I"/>
</dbReference>
<dbReference type="GO" id="GO:0016705">
    <property type="term" value="F:oxidoreductase activity, acting on paired donors, with incorporation or reduction of molecular oxygen"/>
    <property type="evidence" value="ECO:0007669"/>
    <property type="project" value="InterPro"/>
</dbReference>
<evidence type="ECO:0008006" key="5">
    <source>
        <dbReference type="Google" id="ProtNLM"/>
    </source>
</evidence>
<name>A0A395J2C2_9HELO</name>
<dbReference type="GO" id="GO:0005506">
    <property type="term" value="F:iron ion binding"/>
    <property type="evidence" value="ECO:0007669"/>
    <property type="project" value="InterPro"/>
</dbReference>
<accession>A0A395J2C2</accession>
<proteinExistence type="inferred from homology"/>
<dbReference type="Pfam" id="PF00067">
    <property type="entry name" value="p450"/>
    <property type="match status" value="1"/>
</dbReference>
<evidence type="ECO:0000256" key="1">
    <source>
        <dbReference type="ARBA" id="ARBA00010617"/>
    </source>
</evidence>
<comment type="similarity">
    <text evidence="1">Belongs to the cytochrome P450 family.</text>
</comment>
<organism evidence="3 4">
    <name type="scientific">Monilinia fructigena</name>
    <dbReference type="NCBI Taxonomy" id="38457"/>
    <lineage>
        <taxon>Eukaryota</taxon>
        <taxon>Fungi</taxon>
        <taxon>Dikarya</taxon>
        <taxon>Ascomycota</taxon>
        <taxon>Pezizomycotina</taxon>
        <taxon>Leotiomycetes</taxon>
        <taxon>Helotiales</taxon>
        <taxon>Sclerotiniaceae</taxon>
        <taxon>Monilinia</taxon>
    </lineage>
</organism>
<comment type="caution">
    <text evidence="3">The sequence shown here is derived from an EMBL/GenBank/DDBJ whole genome shotgun (WGS) entry which is preliminary data.</text>
</comment>
<dbReference type="OrthoDB" id="1470350at2759"/>
<dbReference type="Proteomes" id="UP000249056">
    <property type="component" value="Unassembled WGS sequence"/>
</dbReference>
<gene>
    <name evidence="3" type="ORF">DID88_005949</name>
</gene>
<sequence length="146" mass="16001">MDILSILVRSNDFSNEDLEDQLLTFLAAGHETTSSALTWAIYLMAIHTDWQTKLREEIHAAIPSPSDPNSAQPDHTIIDSLPILNAVIQETLRLLPHSSLSVRTATRPTSITLPNFLSPSNPPRNPYAYLPTCNQSVSAPLGSKGE</sequence>
<keyword evidence="2" id="KW-0843">Virulence</keyword>
<dbReference type="PRINTS" id="PR00385">
    <property type="entry name" value="P450"/>
</dbReference>
<dbReference type="InterPro" id="IPR050121">
    <property type="entry name" value="Cytochrome_P450_monoxygenase"/>
</dbReference>
<dbReference type="PANTHER" id="PTHR24305:SF166">
    <property type="entry name" value="CYTOCHROME P450 12A4, MITOCHONDRIAL-RELATED"/>
    <property type="match status" value="1"/>
</dbReference>
<dbReference type="EMBL" id="QKRW01000007">
    <property type="protein sequence ID" value="RAL66278.1"/>
    <property type="molecule type" value="Genomic_DNA"/>
</dbReference>
<evidence type="ECO:0000256" key="2">
    <source>
        <dbReference type="ARBA" id="ARBA00023026"/>
    </source>
</evidence>
<dbReference type="AlphaFoldDB" id="A0A395J2C2"/>
<evidence type="ECO:0000313" key="4">
    <source>
        <dbReference type="Proteomes" id="UP000249056"/>
    </source>
</evidence>
<dbReference type="GO" id="GO:0004497">
    <property type="term" value="F:monooxygenase activity"/>
    <property type="evidence" value="ECO:0007669"/>
    <property type="project" value="InterPro"/>
</dbReference>
<reference evidence="3 4" key="1">
    <citation type="submission" date="2018-06" db="EMBL/GenBank/DDBJ databases">
        <title>Genome Sequence of the Brown Rot Fungal Pathogen Monilinia fructigena.</title>
        <authorList>
            <person name="Landi L."/>
            <person name="De Miccolis Angelini R.M."/>
            <person name="Pollastro S."/>
            <person name="Abate D."/>
            <person name="Faretra F."/>
            <person name="Romanazzi G."/>
        </authorList>
    </citation>
    <scope>NUCLEOTIDE SEQUENCE [LARGE SCALE GENOMIC DNA]</scope>
    <source>
        <strain evidence="3 4">Mfrg269</strain>
    </source>
</reference>
<keyword evidence="4" id="KW-1185">Reference proteome</keyword>
<dbReference type="SUPFAM" id="SSF48264">
    <property type="entry name" value="Cytochrome P450"/>
    <property type="match status" value="1"/>
</dbReference>
<evidence type="ECO:0000313" key="3">
    <source>
        <dbReference type="EMBL" id="RAL66278.1"/>
    </source>
</evidence>
<dbReference type="PRINTS" id="PR00463">
    <property type="entry name" value="EP450I"/>
</dbReference>
<dbReference type="Gene3D" id="1.10.630.10">
    <property type="entry name" value="Cytochrome P450"/>
    <property type="match status" value="1"/>
</dbReference>
<dbReference type="PANTHER" id="PTHR24305">
    <property type="entry name" value="CYTOCHROME P450"/>
    <property type="match status" value="1"/>
</dbReference>
<protein>
    <recommendedName>
        <fullName evidence="5">Cytochrome P450</fullName>
    </recommendedName>
</protein>